<gene>
    <name evidence="2" type="ORF">HNQ70_003995</name>
</gene>
<comment type="caution">
    <text evidence="2">The sequence shown here is derived from an EMBL/GenBank/DDBJ whole genome shotgun (WGS) entry which is preliminary data.</text>
</comment>
<dbReference type="Proteomes" id="UP000532440">
    <property type="component" value="Unassembled WGS sequence"/>
</dbReference>
<keyword evidence="3" id="KW-1185">Reference proteome</keyword>
<organism evidence="2 3">
    <name type="scientific">Quisquiliibacterium transsilvanicum</name>
    <dbReference type="NCBI Taxonomy" id="1549638"/>
    <lineage>
        <taxon>Bacteria</taxon>
        <taxon>Pseudomonadati</taxon>
        <taxon>Pseudomonadota</taxon>
        <taxon>Betaproteobacteria</taxon>
        <taxon>Burkholderiales</taxon>
        <taxon>Burkholderiaceae</taxon>
        <taxon>Quisquiliibacterium</taxon>
    </lineage>
</organism>
<keyword evidence="1" id="KW-0812">Transmembrane</keyword>
<reference evidence="2 3" key="1">
    <citation type="submission" date="2020-08" db="EMBL/GenBank/DDBJ databases">
        <title>Genomic Encyclopedia of Type Strains, Phase IV (KMG-IV): sequencing the most valuable type-strain genomes for metagenomic binning, comparative biology and taxonomic classification.</title>
        <authorList>
            <person name="Goeker M."/>
        </authorList>
    </citation>
    <scope>NUCLEOTIDE SEQUENCE [LARGE SCALE GENOMIC DNA]</scope>
    <source>
        <strain evidence="2 3">DSM 29781</strain>
    </source>
</reference>
<dbReference type="EMBL" id="JACHGB010000013">
    <property type="protein sequence ID" value="MBB5273960.1"/>
    <property type="molecule type" value="Genomic_DNA"/>
</dbReference>
<proteinExistence type="predicted"/>
<dbReference type="RefSeq" id="WP_183970817.1">
    <property type="nucleotide sequence ID" value="NZ_BAABEW010000013.1"/>
</dbReference>
<evidence type="ECO:0000256" key="1">
    <source>
        <dbReference type="SAM" id="Phobius"/>
    </source>
</evidence>
<protein>
    <submittedName>
        <fullName evidence="2">Uncharacterized protein</fullName>
    </submittedName>
</protein>
<accession>A0A7W8HMU4</accession>
<evidence type="ECO:0000313" key="3">
    <source>
        <dbReference type="Proteomes" id="UP000532440"/>
    </source>
</evidence>
<sequence>MENKELELRRLELEEKKTEQEYLVRLKEIGLKEADARRSRWSNPLVLSIVAATIAAAGNAYISWLNGSNQLAVESTRNAALRKVCTTGLPHAGPRQCES</sequence>
<evidence type="ECO:0000313" key="2">
    <source>
        <dbReference type="EMBL" id="MBB5273960.1"/>
    </source>
</evidence>
<keyword evidence="1" id="KW-1133">Transmembrane helix</keyword>
<keyword evidence="1" id="KW-0472">Membrane</keyword>
<feature type="transmembrane region" description="Helical" evidence="1">
    <location>
        <begin position="45"/>
        <end position="64"/>
    </location>
</feature>
<name>A0A7W8HMU4_9BURK</name>
<dbReference type="AlphaFoldDB" id="A0A7W8HMU4"/>